<feature type="transmembrane region" description="Helical" evidence="8">
    <location>
        <begin position="217"/>
        <end position="236"/>
    </location>
</feature>
<dbReference type="PANTHER" id="PTHR21716:SF53">
    <property type="entry name" value="PERMEASE PERM-RELATED"/>
    <property type="match status" value="1"/>
</dbReference>
<name>A0ABT9VFF6_9BACI</name>
<gene>
    <name evidence="9" type="ORF">J2S77_001660</name>
</gene>
<evidence type="ECO:0000256" key="2">
    <source>
        <dbReference type="ARBA" id="ARBA00009773"/>
    </source>
</evidence>
<dbReference type="Proteomes" id="UP001224359">
    <property type="component" value="Unassembled WGS sequence"/>
</dbReference>
<evidence type="ECO:0000256" key="4">
    <source>
        <dbReference type="ARBA" id="ARBA00022475"/>
    </source>
</evidence>
<dbReference type="EMBL" id="JAUSTQ010000005">
    <property type="protein sequence ID" value="MDQ0159676.1"/>
    <property type="molecule type" value="Genomic_DNA"/>
</dbReference>
<protein>
    <submittedName>
        <fullName evidence="9">PurR-regulated permease PerM</fullName>
    </submittedName>
</protein>
<keyword evidence="5 8" id="KW-0812">Transmembrane</keyword>
<evidence type="ECO:0000313" key="9">
    <source>
        <dbReference type="EMBL" id="MDQ0159676.1"/>
    </source>
</evidence>
<accession>A0ABT9VFF6</accession>
<evidence type="ECO:0000256" key="6">
    <source>
        <dbReference type="ARBA" id="ARBA00022989"/>
    </source>
</evidence>
<feature type="transmembrane region" description="Helical" evidence="8">
    <location>
        <begin position="69"/>
        <end position="90"/>
    </location>
</feature>
<dbReference type="InterPro" id="IPR002549">
    <property type="entry name" value="AI-2E-like"/>
</dbReference>
<evidence type="ECO:0000256" key="3">
    <source>
        <dbReference type="ARBA" id="ARBA00022448"/>
    </source>
</evidence>
<organism evidence="9 10">
    <name type="scientific">Alkalibacillus salilacus</name>
    <dbReference type="NCBI Taxonomy" id="284582"/>
    <lineage>
        <taxon>Bacteria</taxon>
        <taxon>Bacillati</taxon>
        <taxon>Bacillota</taxon>
        <taxon>Bacilli</taxon>
        <taxon>Bacillales</taxon>
        <taxon>Bacillaceae</taxon>
        <taxon>Alkalibacillus</taxon>
    </lineage>
</organism>
<keyword evidence="7 8" id="KW-0472">Membrane</keyword>
<reference evidence="9 10" key="1">
    <citation type="submission" date="2023-07" db="EMBL/GenBank/DDBJ databases">
        <title>Genomic Encyclopedia of Type Strains, Phase IV (KMG-IV): sequencing the most valuable type-strain genomes for metagenomic binning, comparative biology and taxonomic classification.</title>
        <authorList>
            <person name="Goeker M."/>
        </authorList>
    </citation>
    <scope>NUCLEOTIDE SEQUENCE [LARGE SCALE GENOMIC DNA]</scope>
    <source>
        <strain evidence="9 10">DSM 16460</strain>
    </source>
</reference>
<comment type="similarity">
    <text evidence="2">Belongs to the autoinducer-2 exporter (AI-2E) (TC 2.A.86) family.</text>
</comment>
<keyword evidence="3" id="KW-0813">Transport</keyword>
<evidence type="ECO:0000256" key="1">
    <source>
        <dbReference type="ARBA" id="ARBA00004651"/>
    </source>
</evidence>
<feature type="transmembrane region" description="Helical" evidence="8">
    <location>
        <begin position="33"/>
        <end position="54"/>
    </location>
</feature>
<comment type="caution">
    <text evidence="9">The sequence shown here is derived from an EMBL/GenBank/DDBJ whole genome shotgun (WGS) entry which is preliminary data.</text>
</comment>
<proteinExistence type="inferred from homology"/>
<dbReference type="PANTHER" id="PTHR21716">
    <property type="entry name" value="TRANSMEMBRANE PROTEIN"/>
    <property type="match status" value="1"/>
</dbReference>
<dbReference type="RefSeq" id="WP_306976333.1">
    <property type="nucleotide sequence ID" value="NZ_JAUSTQ010000005.1"/>
</dbReference>
<comment type="subcellular location">
    <subcellularLocation>
        <location evidence="1">Cell membrane</location>
        <topology evidence="1">Multi-pass membrane protein</topology>
    </subcellularLocation>
</comment>
<feature type="transmembrane region" description="Helical" evidence="8">
    <location>
        <begin position="6"/>
        <end position="26"/>
    </location>
</feature>
<sequence>MPNGKWFRIGYGLIIILLIVFLATKVRFIFEPIFVLFQTLFIPIIIAGILYYLIRPLVDFASKYIPRPLSVIIVFLTGIGIVTGLIMLIAPELERQFNNLANSLPDLIDDANQLLLNIQASDWFSRISPEEDAITNFFNNLESNLDQILSQIASQITEYIGVIANVLITIIVVPFILFYLLKDGELLPRRIIGFLPKRYKDEAVEILDDMDSALSSYIQGQIIVSCFVGVLVYIGYTIIDLRFSLILAVVALLTNFIPFIGPWIGTLPGVIVGLLDSPFQALLVIIIVVVIQQIESNLISPQVMGKKLQVHPITIIFLLLFAGRFGGILAMIIAVPTYAVIKVIVSHIYRIIKLRNKDSFE</sequence>
<feature type="transmembrane region" description="Helical" evidence="8">
    <location>
        <begin position="243"/>
        <end position="264"/>
    </location>
</feature>
<keyword evidence="4" id="KW-1003">Cell membrane</keyword>
<feature type="transmembrane region" description="Helical" evidence="8">
    <location>
        <begin position="270"/>
        <end position="291"/>
    </location>
</feature>
<evidence type="ECO:0000256" key="5">
    <source>
        <dbReference type="ARBA" id="ARBA00022692"/>
    </source>
</evidence>
<keyword evidence="6 8" id="KW-1133">Transmembrane helix</keyword>
<evidence type="ECO:0000256" key="8">
    <source>
        <dbReference type="SAM" id="Phobius"/>
    </source>
</evidence>
<evidence type="ECO:0000313" key="10">
    <source>
        <dbReference type="Proteomes" id="UP001224359"/>
    </source>
</evidence>
<evidence type="ECO:0000256" key="7">
    <source>
        <dbReference type="ARBA" id="ARBA00023136"/>
    </source>
</evidence>
<feature type="transmembrane region" description="Helical" evidence="8">
    <location>
        <begin position="159"/>
        <end position="181"/>
    </location>
</feature>
<keyword evidence="10" id="KW-1185">Reference proteome</keyword>
<dbReference type="Pfam" id="PF01594">
    <property type="entry name" value="AI-2E_transport"/>
    <property type="match status" value="1"/>
</dbReference>